<dbReference type="EMBL" id="FRBI01000008">
    <property type="protein sequence ID" value="SHM07810.1"/>
    <property type="molecule type" value="Genomic_DNA"/>
</dbReference>
<dbReference type="InterPro" id="IPR002938">
    <property type="entry name" value="FAD-bd"/>
</dbReference>
<dbReference type="GO" id="GO:0071949">
    <property type="term" value="F:FAD binding"/>
    <property type="evidence" value="ECO:0007669"/>
    <property type="project" value="InterPro"/>
</dbReference>
<evidence type="ECO:0000313" key="2">
    <source>
        <dbReference type="EMBL" id="SHM07810.1"/>
    </source>
</evidence>
<dbReference type="STRING" id="310782.SAMN05216499_10863"/>
<sequence length="445" mass="47539">MAEDGSAHAVVVGAGVAGLLAAHVLARSFGRVTLVERDALTGGAAGFRAGVPQSRHVHILWSRGLRALNELLPGVGADLEEAGAAVIGAPDQMRWLSPAGWFAGVRGTGYLSVSREVLESVLRRRVAASPVVTVLGRHEATGLDPVPGEDAVGGVRLRERGGAGREFTLRAALVVVATGRGSRTADWLLRLGYAPPAAERIDAHLGYASRYYRRPAAEPDWRAIYLQGNADLPRGGVIVPVDRERWLVTLIGQGEHQPPVEERAWLDFASSLRSGELSAALRGAEPLSDPVAFRATANEWTHFERAKRWPRGLLVTGDALCRFNPVYGHGMTVAALQAQALAAKVAGRAPGEIAARARAAQKAVARCPRAAWMIATGEDSRYPGTDGPPPGPLARMQQDYLSRVLVAANTDPVVSEAFFAVLSLNRRPETLLAPRVALRTARRRT</sequence>
<evidence type="ECO:0000313" key="3">
    <source>
        <dbReference type="Proteomes" id="UP000184111"/>
    </source>
</evidence>
<dbReference type="SUPFAM" id="SSF51905">
    <property type="entry name" value="FAD/NAD(P)-binding domain"/>
    <property type="match status" value="1"/>
</dbReference>
<dbReference type="OrthoDB" id="9790035at2"/>
<protein>
    <submittedName>
        <fullName evidence="2">2-polyprenyl-6-methoxyphenol hydroxylase</fullName>
    </submittedName>
</protein>
<dbReference type="InterPro" id="IPR036188">
    <property type="entry name" value="FAD/NAD-bd_sf"/>
</dbReference>
<keyword evidence="3" id="KW-1185">Reference proteome</keyword>
<dbReference type="PANTHER" id="PTHR43422">
    <property type="entry name" value="THIAMINE THIAZOLE SYNTHASE"/>
    <property type="match status" value="1"/>
</dbReference>
<dbReference type="AlphaFoldDB" id="A0A1M7FV35"/>
<organism evidence="2 3">
    <name type="scientific">Actinacidiphila paucisporea</name>
    <dbReference type="NCBI Taxonomy" id="310782"/>
    <lineage>
        <taxon>Bacteria</taxon>
        <taxon>Bacillati</taxon>
        <taxon>Actinomycetota</taxon>
        <taxon>Actinomycetes</taxon>
        <taxon>Kitasatosporales</taxon>
        <taxon>Streptomycetaceae</taxon>
        <taxon>Actinacidiphila</taxon>
    </lineage>
</organism>
<name>A0A1M7FV35_9ACTN</name>
<dbReference type="Proteomes" id="UP000184111">
    <property type="component" value="Unassembled WGS sequence"/>
</dbReference>
<dbReference type="PANTHER" id="PTHR43422:SF3">
    <property type="entry name" value="THIAMINE THIAZOLE SYNTHASE"/>
    <property type="match status" value="1"/>
</dbReference>
<evidence type="ECO:0000259" key="1">
    <source>
        <dbReference type="Pfam" id="PF01494"/>
    </source>
</evidence>
<reference evidence="2 3" key="1">
    <citation type="submission" date="2016-11" db="EMBL/GenBank/DDBJ databases">
        <authorList>
            <person name="Jaros S."/>
            <person name="Januszkiewicz K."/>
            <person name="Wedrychowicz H."/>
        </authorList>
    </citation>
    <scope>NUCLEOTIDE SEQUENCE [LARGE SCALE GENOMIC DNA]</scope>
    <source>
        <strain evidence="2 3">CGMCC 4.2025</strain>
    </source>
</reference>
<feature type="domain" description="FAD-binding" evidence="1">
    <location>
        <begin position="9"/>
        <end position="351"/>
    </location>
</feature>
<dbReference type="Gene3D" id="3.50.50.60">
    <property type="entry name" value="FAD/NAD(P)-binding domain"/>
    <property type="match status" value="1"/>
</dbReference>
<proteinExistence type="predicted"/>
<gene>
    <name evidence="2" type="ORF">SAMN05216499_10863</name>
</gene>
<dbReference type="RefSeq" id="WP_073498205.1">
    <property type="nucleotide sequence ID" value="NZ_FRBI01000008.1"/>
</dbReference>
<dbReference type="Pfam" id="PF01494">
    <property type="entry name" value="FAD_binding_3"/>
    <property type="match status" value="1"/>
</dbReference>
<accession>A0A1M7FV35</accession>